<dbReference type="Gene3D" id="3.10.180.10">
    <property type="entry name" value="2,3-Dihydroxybiphenyl 1,2-Dioxygenase, domain 1"/>
    <property type="match status" value="2"/>
</dbReference>
<proteinExistence type="predicted"/>
<dbReference type="EMBL" id="CP097218">
    <property type="protein sequence ID" value="UQN31091.1"/>
    <property type="molecule type" value="Genomic_DNA"/>
</dbReference>
<gene>
    <name evidence="2" type="ORF">M4486_07365</name>
</gene>
<dbReference type="InterPro" id="IPR029068">
    <property type="entry name" value="Glyas_Bleomycin-R_OHBP_Dase"/>
</dbReference>
<organism evidence="2 3">
    <name type="scientific">Brachybacterium kimchii</name>
    <dbReference type="NCBI Taxonomy" id="2942909"/>
    <lineage>
        <taxon>Bacteria</taxon>
        <taxon>Bacillati</taxon>
        <taxon>Actinomycetota</taxon>
        <taxon>Actinomycetes</taxon>
        <taxon>Micrococcales</taxon>
        <taxon>Dermabacteraceae</taxon>
        <taxon>Brachybacterium</taxon>
    </lineage>
</organism>
<feature type="compositionally biased region" description="Low complexity" evidence="1">
    <location>
        <begin position="1"/>
        <end position="24"/>
    </location>
</feature>
<evidence type="ECO:0008006" key="4">
    <source>
        <dbReference type="Google" id="ProtNLM"/>
    </source>
</evidence>
<feature type="region of interest" description="Disordered" evidence="1">
    <location>
        <begin position="1"/>
        <end position="25"/>
    </location>
</feature>
<evidence type="ECO:0000313" key="3">
    <source>
        <dbReference type="Proteomes" id="UP001055868"/>
    </source>
</evidence>
<protein>
    <recommendedName>
        <fullName evidence="4">VOC family protein</fullName>
    </recommendedName>
</protein>
<dbReference type="RefSeq" id="WP_249480504.1">
    <property type="nucleotide sequence ID" value="NZ_CP097218.1"/>
</dbReference>
<sequence>MTPRTTPDPAALAAEAGAAPASTPVGAPDLTVFPLRFTADPRAMIAFLVELGMARRITAGDDGFGELRAGAGAVMVHAASTSATGARSGTTDLCMAAPSADGAAEALERAGIEVTVWDESYGRQGMITGPDGEGVSLNEDQEDLYGYEGHDASPDPRLHVCAVLSSEDFGRDARWLGRLGFGPGAADGAEGEDGPGGRADEEIAAAEHHGWLELHGPGSAGIIGLHAPMAGRERTRRASPEMPDLPPTLQVRLGFETSEDLGALGERLRAAGYDARLVEGAVRALHVLDPDGIEVEIHPLP</sequence>
<name>A0ABY4NBE5_9MICO</name>
<dbReference type="Proteomes" id="UP001055868">
    <property type="component" value="Chromosome"/>
</dbReference>
<evidence type="ECO:0000256" key="1">
    <source>
        <dbReference type="SAM" id="MobiDB-lite"/>
    </source>
</evidence>
<accession>A0ABY4NBE5</accession>
<dbReference type="SUPFAM" id="SSF54593">
    <property type="entry name" value="Glyoxalase/Bleomycin resistance protein/Dihydroxybiphenyl dioxygenase"/>
    <property type="match status" value="2"/>
</dbReference>
<reference evidence="2" key="1">
    <citation type="submission" date="2022-05" db="EMBL/GenBank/DDBJ databases">
        <title>Genomic analysis of Brachybacterium sp. CBA3104.</title>
        <authorList>
            <person name="Roh S.W."/>
            <person name="Kim Y.B."/>
            <person name="Kim Y."/>
        </authorList>
    </citation>
    <scope>NUCLEOTIDE SEQUENCE</scope>
    <source>
        <strain evidence="2">CBA3104</strain>
    </source>
</reference>
<evidence type="ECO:0000313" key="2">
    <source>
        <dbReference type="EMBL" id="UQN31091.1"/>
    </source>
</evidence>
<keyword evidence="3" id="KW-1185">Reference proteome</keyword>